<proteinExistence type="predicted"/>
<dbReference type="STRING" id="464029.SAMN02982989_3372"/>
<keyword evidence="2" id="KW-1185">Reference proteome</keyword>
<dbReference type="RefSeq" id="WP_085424081.1">
    <property type="nucleotide sequence ID" value="NZ_FXAF01000011.1"/>
</dbReference>
<dbReference type="AlphaFoldDB" id="A0A1X7G8X2"/>
<accession>A0A1X7G8X2</accession>
<reference evidence="2" key="1">
    <citation type="submission" date="2017-04" db="EMBL/GenBank/DDBJ databases">
        <authorList>
            <person name="Varghese N."/>
            <person name="Submissions S."/>
        </authorList>
    </citation>
    <scope>NUCLEOTIDE SEQUENCE [LARGE SCALE GENOMIC DNA]</scope>
    <source>
        <strain evidence="2">B4P</strain>
    </source>
</reference>
<gene>
    <name evidence="1" type="ORF">SAMN02982989_3372</name>
</gene>
<evidence type="ECO:0000313" key="1">
    <source>
        <dbReference type="EMBL" id="SMF65528.1"/>
    </source>
</evidence>
<evidence type="ECO:0000313" key="2">
    <source>
        <dbReference type="Proteomes" id="UP000192903"/>
    </source>
</evidence>
<dbReference type="Proteomes" id="UP000192903">
    <property type="component" value="Unassembled WGS sequence"/>
</dbReference>
<sequence>MIKKAPEHPPFYLVRDGDRLIGEMEMDREMIRKFPVGQRIQADLRTGRVPSRLRFYFKFLREVVKATECAPHPKALHQMVKLRTGYTDDVIISGYVVKVPSSVSFESMDEPTFEGFLNNAIRFIASEFGVTPEDVMPERQDRRRSA</sequence>
<dbReference type="OrthoDB" id="7563948at2"/>
<name>A0A1X7G8X2_9HYPH</name>
<dbReference type="EMBL" id="FXAF01000011">
    <property type="protein sequence ID" value="SMF65528.1"/>
    <property type="molecule type" value="Genomic_DNA"/>
</dbReference>
<protein>
    <submittedName>
        <fullName evidence="1">Uncharacterized protein</fullName>
    </submittedName>
</protein>
<organism evidence="1 2">
    <name type="scientific">Xaviernesmea oryzae</name>
    <dbReference type="NCBI Taxonomy" id="464029"/>
    <lineage>
        <taxon>Bacteria</taxon>
        <taxon>Pseudomonadati</taxon>
        <taxon>Pseudomonadota</taxon>
        <taxon>Alphaproteobacteria</taxon>
        <taxon>Hyphomicrobiales</taxon>
        <taxon>Rhizobiaceae</taxon>
        <taxon>Rhizobium/Agrobacterium group</taxon>
        <taxon>Xaviernesmea</taxon>
    </lineage>
</organism>